<name>A0A918VB36_9FLAO</name>
<dbReference type="InterPro" id="IPR041698">
    <property type="entry name" value="Methyltransf_25"/>
</dbReference>
<dbReference type="AlphaFoldDB" id="A0A918VB36"/>
<dbReference type="Gene3D" id="3.40.50.150">
    <property type="entry name" value="Vaccinia Virus protein VP39"/>
    <property type="match status" value="1"/>
</dbReference>
<feature type="domain" description="Methyltransferase" evidence="3">
    <location>
        <begin position="41"/>
        <end position="129"/>
    </location>
</feature>
<dbReference type="PANTHER" id="PTHR43861">
    <property type="entry name" value="TRANS-ACONITATE 2-METHYLTRANSFERASE-RELATED"/>
    <property type="match status" value="1"/>
</dbReference>
<dbReference type="Proteomes" id="UP000636004">
    <property type="component" value="Unassembled WGS sequence"/>
</dbReference>
<organism evidence="4 5">
    <name type="scientific">Algibacter mikhailovii</name>
    <dbReference type="NCBI Taxonomy" id="425498"/>
    <lineage>
        <taxon>Bacteria</taxon>
        <taxon>Pseudomonadati</taxon>
        <taxon>Bacteroidota</taxon>
        <taxon>Flavobacteriia</taxon>
        <taxon>Flavobacteriales</taxon>
        <taxon>Flavobacteriaceae</taxon>
        <taxon>Algibacter</taxon>
    </lineage>
</organism>
<evidence type="ECO:0000259" key="3">
    <source>
        <dbReference type="Pfam" id="PF13649"/>
    </source>
</evidence>
<dbReference type="EMBL" id="BMWZ01000005">
    <property type="protein sequence ID" value="GGZ84806.1"/>
    <property type="molecule type" value="Genomic_DNA"/>
</dbReference>
<evidence type="ECO:0000256" key="1">
    <source>
        <dbReference type="ARBA" id="ARBA00022603"/>
    </source>
</evidence>
<keyword evidence="5" id="KW-1185">Reference proteome</keyword>
<dbReference type="GO" id="GO:0032259">
    <property type="term" value="P:methylation"/>
    <property type="evidence" value="ECO:0007669"/>
    <property type="project" value="UniProtKB-KW"/>
</dbReference>
<dbReference type="PANTHER" id="PTHR43861:SF1">
    <property type="entry name" value="TRANS-ACONITATE 2-METHYLTRANSFERASE"/>
    <property type="match status" value="1"/>
</dbReference>
<keyword evidence="2" id="KW-0808">Transferase</keyword>
<dbReference type="InterPro" id="IPR029063">
    <property type="entry name" value="SAM-dependent_MTases_sf"/>
</dbReference>
<evidence type="ECO:0000256" key="2">
    <source>
        <dbReference type="ARBA" id="ARBA00022679"/>
    </source>
</evidence>
<evidence type="ECO:0000313" key="5">
    <source>
        <dbReference type="Proteomes" id="UP000636004"/>
    </source>
</evidence>
<accession>A0A918VB36</accession>
<reference evidence="4" key="2">
    <citation type="submission" date="2020-09" db="EMBL/GenBank/DDBJ databases">
        <authorList>
            <person name="Sun Q."/>
            <person name="Kim S."/>
        </authorList>
    </citation>
    <scope>NUCLEOTIDE SEQUENCE</scope>
    <source>
        <strain evidence="4">KCTC 12710</strain>
    </source>
</reference>
<evidence type="ECO:0000313" key="4">
    <source>
        <dbReference type="EMBL" id="GGZ84806.1"/>
    </source>
</evidence>
<proteinExistence type="predicted"/>
<keyword evidence="1" id="KW-0489">Methyltransferase</keyword>
<protein>
    <recommendedName>
        <fullName evidence="3">Methyltransferase domain-containing protein</fullName>
    </recommendedName>
</protein>
<dbReference type="SUPFAM" id="SSF53335">
    <property type="entry name" value="S-adenosyl-L-methionine-dependent methyltransferases"/>
    <property type="match status" value="1"/>
</dbReference>
<sequence>MSAAYYKTEASVNEYIELAKDVDGALLIDKLKHYLPSNSSVLEIGSGPGTDWNILNKFYQVVGSDNSEEFLKHLREQNSNGQFINLDAVTLKTDEIFDGIYSNKVMHHLTDVELNKSINRQFDVLNTNGIICHSFWRGEDSEIFKGLFVNYHEKINLEKFYQDKFDILYLDYYNEFDKDDSILIIAKKK</sequence>
<dbReference type="RefSeq" id="WP_189361009.1">
    <property type="nucleotide sequence ID" value="NZ_BMWZ01000005.1"/>
</dbReference>
<dbReference type="Pfam" id="PF13649">
    <property type="entry name" value="Methyltransf_25"/>
    <property type="match status" value="1"/>
</dbReference>
<comment type="caution">
    <text evidence="4">The sequence shown here is derived from an EMBL/GenBank/DDBJ whole genome shotgun (WGS) entry which is preliminary data.</text>
</comment>
<gene>
    <name evidence="4" type="ORF">GCM10007028_23530</name>
</gene>
<dbReference type="CDD" id="cd02440">
    <property type="entry name" value="AdoMet_MTases"/>
    <property type="match status" value="1"/>
</dbReference>
<reference evidence="4" key="1">
    <citation type="journal article" date="2014" name="Int. J. Syst. Evol. Microbiol.">
        <title>Complete genome sequence of Corynebacterium casei LMG S-19264T (=DSM 44701T), isolated from a smear-ripened cheese.</title>
        <authorList>
            <consortium name="US DOE Joint Genome Institute (JGI-PGF)"/>
            <person name="Walter F."/>
            <person name="Albersmeier A."/>
            <person name="Kalinowski J."/>
            <person name="Ruckert C."/>
        </authorList>
    </citation>
    <scope>NUCLEOTIDE SEQUENCE</scope>
    <source>
        <strain evidence="4">KCTC 12710</strain>
    </source>
</reference>
<dbReference type="GO" id="GO:0008168">
    <property type="term" value="F:methyltransferase activity"/>
    <property type="evidence" value="ECO:0007669"/>
    <property type="project" value="UniProtKB-KW"/>
</dbReference>